<accession>A0A1I5IUE6</accession>
<evidence type="ECO:0000256" key="3">
    <source>
        <dbReference type="ARBA" id="ARBA00022448"/>
    </source>
</evidence>
<comment type="similarity">
    <text evidence="2">Belongs to the binding-protein-dependent transport system permease family. CysTW subfamily.</text>
</comment>
<feature type="transmembrane region" description="Helical" evidence="8">
    <location>
        <begin position="179"/>
        <end position="199"/>
    </location>
</feature>
<evidence type="ECO:0000256" key="5">
    <source>
        <dbReference type="ARBA" id="ARBA00022692"/>
    </source>
</evidence>
<feature type="transmembrane region" description="Helical" evidence="8">
    <location>
        <begin position="134"/>
        <end position="154"/>
    </location>
</feature>
<dbReference type="GO" id="GO:0005886">
    <property type="term" value="C:plasma membrane"/>
    <property type="evidence" value="ECO:0007669"/>
    <property type="project" value="UniProtKB-SubCell"/>
</dbReference>
<reference evidence="10 11" key="1">
    <citation type="submission" date="2016-10" db="EMBL/GenBank/DDBJ databases">
        <authorList>
            <person name="de Groot N.N."/>
        </authorList>
    </citation>
    <scope>NUCLEOTIDE SEQUENCE [LARGE SCALE GENOMIC DNA]</scope>
    <source>
        <strain evidence="10 11">DSM 1283</strain>
    </source>
</reference>
<dbReference type="Gene3D" id="1.10.3720.10">
    <property type="entry name" value="MetI-like"/>
    <property type="match status" value="2"/>
</dbReference>
<feature type="transmembrane region" description="Helical" evidence="8">
    <location>
        <begin position="396"/>
        <end position="417"/>
    </location>
</feature>
<dbReference type="RefSeq" id="WP_242961055.1">
    <property type="nucleotide sequence ID" value="NZ_BAABFM010000068.1"/>
</dbReference>
<evidence type="ECO:0000313" key="11">
    <source>
        <dbReference type="Proteomes" id="UP000198806"/>
    </source>
</evidence>
<feature type="transmembrane region" description="Helical" evidence="8">
    <location>
        <begin position="290"/>
        <end position="312"/>
    </location>
</feature>
<evidence type="ECO:0000259" key="9">
    <source>
        <dbReference type="PROSITE" id="PS50928"/>
    </source>
</evidence>
<dbReference type="GO" id="GO:0055085">
    <property type="term" value="P:transmembrane transport"/>
    <property type="evidence" value="ECO:0007669"/>
    <property type="project" value="InterPro"/>
</dbReference>
<gene>
    <name evidence="10" type="ORF">SAMN04489757_15323</name>
</gene>
<evidence type="ECO:0000256" key="6">
    <source>
        <dbReference type="ARBA" id="ARBA00022989"/>
    </source>
</evidence>
<keyword evidence="7 8" id="KW-0472">Membrane</keyword>
<feature type="domain" description="ABC transmembrane type-1" evidence="9">
    <location>
        <begin position="96"/>
        <end position="306"/>
    </location>
</feature>
<dbReference type="InterPro" id="IPR035906">
    <property type="entry name" value="MetI-like_sf"/>
</dbReference>
<dbReference type="SUPFAM" id="SSF161098">
    <property type="entry name" value="MetI-like"/>
    <property type="match status" value="2"/>
</dbReference>
<feature type="transmembrane region" description="Helical" evidence="8">
    <location>
        <begin position="227"/>
        <end position="251"/>
    </location>
</feature>
<organism evidence="10 11">
    <name type="scientific">Anaerocolumna aminovalerica</name>
    <dbReference type="NCBI Taxonomy" id="1527"/>
    <lineage>
        <taxon>Bacteria</taxon>
        <taxon>Bacillati</taxon>
        <taxon>Bacillota</taxon>
        <taxon>Clostridia</taxon>
        <taxon>Lachnospirales</taxon>
        <taxon>Lachnospiraceae</taxon>
        <taxon>Anaerocolumna</taxon>
    </lineage>
</organism>
<dbReference type="EMBL" id="FOWD01000053">
    <property type="protein sequence ID" value="SFO64137.1"/>
    <property type="molecule type" value="Genomic_DNA"/>
</dbReference>
<evidence type="ECO:0000256" key="8">
    <source>
        <dbReference type="RuleBase" id="RU363032"/>
    </source>
</evidence>
<proteinExistence type="inferred from homology"/>
<keyword evidence="11" id="KW-1185">Reference proteome</keyword>
<feature type="transmembrane region" description="Helical" evidence="8">
    <location>
        <begin position="511"/>
        <end position="533"/>
    </location>
</feature>
<evidence type="ECO:0000256" key="4">
    <source>
        <dbReference type="ARBA" id="ARBA00022475"/>
    </source>
</evidence>
<sequence length="593" mass="65555">MLKACPLQSNLLKLFYLLNRIGVIITARSVNYKVRTKGKFNFDFKWIVIFAIIAFLLIFQVFPLLYLIIRSFFPNGSFSLEGFKRIYSYALNWTALKNTIISAGLAMIFGVLLAFPLAWLVGRTNLYGKKFFRTLFVMTYMVPPYVGAMAWLRLLNPKVGTLNVFLQNLLGLSETPFNIYSVGGLVWVLTTFYYPYAFITISRAMEKMDPSLEEASRISGASPLKTLFTITLPMMLPSIVAAGLLVFVAAASCYGIPSIVGAPGQIHTVTTRIIDYVYIGSQEGLTDATVLAVFLMALALIILYVSTVPIGKKQYITVSGKSTRPNIVDLGKWRLPITILISIFAIIVVVIPFATVLTTSFTVNMGESLTLSNFTTKYWKTIFTRKSIIGSAQNSILSAILAATFGMIIACVMAYLLKRTKVKGKGIPDFLITVGSGTPSVVIALSLIMTMKGKFVINIYNTLSIMVIAYMIKYMLMGMRTVVSAFSQISPSLEEAAQISGSGWARRFKDIIIPLILPSIVAGWFLIFMPCFYELTMSTLLYSTDTKTLGVELYTYQTYHSQQTASALASAILAVVIAANWLLNKLTGGKFSI</sequence>
<feature type="transmembrane region" description="Helical" evidence="8">
    <location>
        <begin position="429"/>
        <end position="449"/>
    </location>
</feature>
<comment type="subcellular location">
    <subcellularLocation>
        <location evidence="1 8">Cell membrane</location>
        <topology evidence="1 8">Multi-pass membrane protein</topology>
    </subcellularLocation>
</comment>
<dbReference type="Pfam" id="PF00528">
    <property type="entry name" value="BPD_transp_1"/>
    <property type="match status" value="2"/>
</dbReference>
<evidence type="ECO:0000256" key="7">
    <source>
        <dbReference type="ARBA" id="ARBA00023136"/>
    </source>
</evidence>
<dbReference type="STRING" id="1527.SAMN04489757_15323"/>
<dbReference type="CDD" id="cd06261">
    <property type="entry name" value="TM_PBP2"/>
    <property type="match status" value="2"/>
</dbReference>
<feature type="transmembrane region" description="Helical" evidence="8">
    <location>
        <begin position="564"/>
        <end position="583"/>
    </location>
</feature>
<feature type="transmembrane region" description="Helical" evidence="8">
    <location>
        <begin position="100"/>
        <end position="122"/>
    </location>
</feature>
<dbReference type="AlphaFoldDB" id="A0A1I5IUE6"/>
<keyword evidence="3 8" id="KW-0813">Transport</keyword>
<dbReference type="Proteomes" id="UP000198806">
    <property type="component" value="Unassembled WGS sequence"/>
</dbReference>
<keyword evidence="6 8" id="KW-1133">Transmembrane helix</keyword>
<dbReference type="PANTHER" id="PTHR42929:SF6">
    <property type="entry name" value="IRON(III)-TRANSPORT SYSTEM PERMEASE PROTEIN SFUB"/>
    <property type="match status" value="1"/>
</dbReference>
<evidence type="ECO:0000256" key="1">
    <source>
        <dbReference type="ARBA" id="ARBA00004651"/>
    </source>
</evidence>
<evidence type="ECO:0000313" key="10">
    <source>
        <dbReference type="EMBL" id="SFO64137.1"/>
    </source>
</evidence>
<dbReference type="InterPro" id="IPR000515">
    <property type="entry name" value="MetI-like"/>
</dbReference>
<dbReference type="PROSITE" id="PS50928">
    <property type="entry name" value="ABC_TM1"/>
    <property type="match status" value="2"/>
</dbReference>
<protein>
    <submittedName>
        <fullName evidence="10">Iron(III) transport system permease protein</fullName>
    </submittedName>
</protein>
<dbReference type="PANTHER" id="PTHR42929">
    <property type="entry name" value="INNER MEMBRANE ABC TRANSPORTER PERMEASE PROTEIN YDCU-RELATED-RELATED"/>
    <property type="match status" value="1"/>
</dbReference>
<feature type="transmembrane region" description="Helical" evidence="8">
    <location>
        <begin position="333"/>
        <end position="357"/>
    </location>
</feature>
<feature type="domain" description="ABC transmembrane type-1" evidence="9">
    <location>
        <begin position="392"/>
        <end position="583"/>
    </location>
</feature>
<evidence type="ECO:0000256" key="2">
    <source>
        <dbReference type="ARBA" id="ARBA00007069"/>
    </source>
</evidence>
<keyword evidence="4" id="KW-1003">Cell membrane</keyword>
<feature type="transmembrane region" description="Helical" evidence="8">
    <location>
        <begin position="455"/>
        <end position="472"/>
    </location>
</feature>
<name>A0A1I5IUE6_9FIRM</name>
<feature type="transmembrane region" description="Helical" evidence="8">
    <location>
        <begin position="46"/>
        <end position="69"/>
    </location>
</feature>
<keyword evidence="5 8" id="KW-0812">Transmembrane</keyword>